<dbReference type="AlphaFoldDB" id="B9XHW1"/>
<accession>B9XHW1</accession>
<organism evidence="1 2">
    <name type="scientific">Pedosphaera parvula (strain Ellin514)</name>
    <dbReference type="NCBI Taxonomy" id="320771"/>
    <lineage>
        <taxon>Bacteria</taxon>
        <taxon>Pseudomonadati</taxon>
        <taxon>Verrucomicrobiota</taxon>
        <taxon>Pedosphaerae</taxon>
        <taxon>Pedosphaerales</taxon>
        <taxon>Pedosphaeraceae</taxon>
        <taxon>Pedosphaera</taxon>
    </lineage>
</organism>
<evidence type="ECO:0000313" key="2">
    <source>
        <dbReference type="Proteomes" id="UP000003688"/>
    </source>
</evidence>
<keyword evidence="2" id="KW-1185">Reference proteome</keyword>
<proteinExistence type="predicted"/>
<gene>
    <name evidence="1" type="ORF">Cflav_PD3424</name>
</gene>
<reference evidence="1 2" key="1">
    <citation type="journal article" date="2011" name="J. Bacteriol.">
        <title>Genome sequence of 'Pedosphaera parvula' Ellin514, an aerobic Verrucomicrobial isolate from pasture soil.</title>
        <authorList>
            <person name="Kant R."/>
            <person name="van Passel M.W."/>
            <person name="Sangwan P."/>
            <person name="Palva A."/>
            <person name="Lucas S."/>
            <person name="Copeland A."/>
            <person name="Lapidus A."/>
            <person name="Glavina Del Rio T."/>
            <person name="Dalin E."/>
            <person name="Tice H."/>
            <person name="Bruce D."/>
            <person name="Goodwin L."/>
            <person name="Pitluck S."/>
            <person name="Chertkov O."/>
            <person name="Larimer F.W."/>
            <person name="Land M.L."/>
            <person name="Hauser L."/>
            <person name="Brettin T.S."/>
            <person name="Detter J.C."/>
            <person name="Han S."/>
            <person name="de Vos W.M."/>
            <person name="Janssen P.H."/>
            <person name="Smidt H."/>
        </authorList>
    </citation>
    <scope>NUCLEOTIDE SEQUENCE [LARGE SCALE GENOMIC DNA]</scope>
    <source>
        <strain evidence="1 2">Ellin514</strain>
    </source>
</reference>
<comment type="caution">
    <text evidence="1">The sequence shown here is derived from an EMBL/GenBank/DDBJ whole genome shotgun (WGS) entry which is preliminary data.</text>
</comment>
<protein>
    <submittedName>
        <fullName evidence="1">Uncharacterized protein</fullName>
    </submittedName>
</protein>
<dbReference type="STRING" id="320771.Cflav_PD3424"/>
<dbReference type="OrthoDB" id="9914610at2"/>
<evidence type="ECO:0000313" key="1">
    <source>
        <dbReference type="EMBL" id="EEF60454.1"/>
    </source>
</evidence>
<dbReference type="RefSeq" id="WP_007415405.1">
    <property type="nucleotide sequence ID" value="NZ_ABOX02000016.1"/>
</dbReference>
<dbReference type="Proteomes" id="UP000003688">
    <property type="component" value="Unassembled WGS sequence"/>
</dbReference>
<sequence length="385" mass="42113" precursor="true">MKATRGIGLLAFTLVTLATFISKQDNKGRLVLSVVSASAQELLVTNTPTRLRNLLQPIKVADLTGAERAELAIHFKEKFKPAIEKWCKAYEGHVPFRPEDVSSEKFSERLENYSYSFVIDGIKLTIHEINGVARVLEMETPAAKTLLQPRKEGTVPNVKVSITSDEVIRMVTADTGIEFKPEQVSIEPTGETRALNGGAMVEVGRPRQGISFFADKNALILAFGADGMLVGYGGFGVLPTNNSDSALGKPVPQTVTCVRNLLQIGLSFRMWAGDNQDEYPFNISTKEGGTKELCRLGKDGFDLNAGFHFQVASNELNNPLVLVCPQDTSRKPARDWVSLKTENVTYRLRSGTNINEASPKTILAVCPIDGNTLWSDGSVTEGEHK</sequence>
<dbReference type="EMBL" id="ABOX02000016">
    <property type="protein sequence ID" value="EEF60454.1"/>
    <property type="molecule type" value="Genomic_DNA"/>
</dbReference>
<name>B9XHW1_PEDPL</name>